<feature type="transmembrane region" description="Helical" evidence="2">
    <location>
        <begin position="823"/>
        <end position="843"/>
    </location>
</feature>
<keyword evidence="5" id="KW-1185">Reference proteome</keyword>
<feature type="region of interest" description="Disordered" evidence="1">
    <location>
        <begin position="545"/>
        <end position="604"/>
    </location>
</feature>
<protein>
    <recommendedName>
        <fullName evidence="3">C2H2-type domain-containing protein</fullName>
    </recommendedName>
</protein>
<name>A0A9P3CSQ3_9PEZI</name>
<evidence type="ECO:0000313" key="5">
    <source>
        <dbReference type="Proteomes" id="UP000825890"/>
    </source>
</evidence>
<dbReference type="GeneID" id="68296876"/>
<comment type="caution">
    <text evidence="4">The sequence shown here is derived from an EMBL/GenBank/DDBJ whole genome shotgun (WGS) entry which is preliminary data.</text>
</comment>
<feature type="region of interest" description="Disordered" evidence="1">
    <location>
        <begin position="67"/>
        <end position="120"/>
    </location>
</feature>
<feature type="compositionally biased region" description="Basic and acidic residues" evidence="1">
    <location>
        <begin position="90"/>
        <end position="114"/>
    </location>
</feature>
<gene>
    <name evidence="4" type="ORF">CKM354_001130100</name>
</gene>
<dbReference type="RefSeq" id="XP_044662720.1">
    <property type="nucleotide sequence ID" value="XM_044806785.1"/>
</dbReference>
<sequence length="853" mass="95763">MADTNFQQGTADDELSLDQGLMSSIFAPELLVNIDEQDSQYHRLLEKRPTTPHTTLTAGALEVSASDLHPVSGRSNTSVAHASSSIEPGYHGDESEAGDVRSEEETQLADRDSNPDDSDNSITYIDWQAFNDVFSNNLWDDVPLVPPPFSCLTHNCTYTASDKADLERHCRVMQHTSGTSAFMHDCLWQGCHRKGEYGFVRKDEMAIHMRKVHKTEIPKRSTDEESDHLSDTDTVAPSVISQGSTFSEATTLDGKVVSDALIQAFAREIFYTNELDVLFKLACQDPIAEYERLQRNTRRMIALYGKNLLRESKHKTETRAARLLQSRAISTRATISVMEFLSERHPIIMQRIKCSAEAKNEGVVPWLGNTDLHDENGEDSGLESPGEEEGDLVERAFPSLKAFLLKSYAYIELKSQLLSFAHGTYEKRIQKALGLKIVGIEGEKLGSIAVQAVATELSWVPPGKLSFRDQGHDANWLDCMKCFVEEHLAEKWRWWPLSPRKHPLQLNYLRLTWQLPSGKEQYVDVPQKVKDDIVAAMQTAPVFISHPASGNPSTPPSATASLTAAASGSQPVTTSGSAKSVTSNRATTDAFATPKPSTNGTVPPLVSVPKSRRVYLCIRDGDRYRFQCLKIEAVQSDQSDQQFFSDLKTEYLRARGWFRNWFSIWQYDHCQFYEFSKHALGTGEPAIISFPADSDNEYEFLPKPMAAIMRPPLGPIAEGEFRDFFYGKVQDINLTTRSWRLFRRQEILGPIPNTGAVSLLPKKVRKLHMRDGSRTPFWGLYAVERRSFIRVVSYFVLCNAPGMIFFFLWLFRLGYAGDLQNGAVPVQLSLSLTVGFVALIYGTREDKRPGGVR</sequence>
<evidence type="ECO:0000259" key="3">
    <source>
        <dbReference type="SMART" id="SM00355"/>
    </source>
</evidence>
<evidence type="ECO:0000256" key="1">
    <source>
        <dbReference type="SAM" id="MobiDB-lite"/>
    </source>
</evidence>
<reference evidence="4 5" key="1">
    <citation type="submission" date="2021-01" db="EMBL/GenBank/DDBJ databases">
        <title>Cercospora kikuchii MAFF 305040 whole genome shotgun sequence.</title>
        <authorList>
            <person name="Kashiwa T."/>
            <person name="Suzuki T."/>
        </authorList>
    </citation>
    <scope>NUCLEOTIDE SEQUENCE [LARGE SCALE GENOMIC DNA]</scope>
    <source>
        <strain evidence="4 5">MAFF 305040</strain>
    </source>
</reference>
<keyword evidence="2" id="KW-1133">Transmembrane helix</keyword>
<evidence type="ECO:0000313" key="4">
    <source>
        <dbReference type="EMBL" id="GIZ48233.1"/>
    </source>
</evidence>
<proteinExistence type="predicted"/>
<dbReference type="Gene3D" id="3.30.160.60">
    <property type="entry name" value="Classic Zinc Finger"/>
    <property type="match status" value="1"/>
</dbReference>
<keyword evidence="2" id="KW-0812">Transmembrane</keyword>
<feature type="compositionally biased region" description="Low complexity" evidence="1">
    <location>
        <begin position="547"/>
        <end position="569"/>
    </location>
</feature>
<dbReference type="AlphaFoldDB" id="A0A9P3CSQ3"/>
<accession>A0A9P3CSQ3</accession>
<dbReference type="OrthoDB" id="443402at2759"/>
<feature type="compositionally biased region" description="Polar residues" evidence="1">
    <location>
        <begin position="570"/>
        <end position="587"/>
    </location>
</feature>
<feature type="domain" description="C2H2-type" evidence="3">
    <location>
        <begin position="184"/>
        <end position="213"/>
    </location>
</feature>
<keyword evidence="2" id="KW-0472">Membrane</keyword>
<dbReference type="EMBL" id="BOLY01000008">
    <property type="protein sequence ID" value="GIZ48233.1"/>
    <property type="molecule type" value="Genomic_DNA"/>
</dbReference>
<feature type="compositionally biased region" description="Polar residues" evidence="1">
    <location>
        <begin position="73"/>
        <end position="86"/>
    </location>
</feature>
<dbReference type="Proteomes" id="UP000825890">
    <property type="component" value="Unassembled WGS sequence"/>
</dbReference>
<evidence type="ECO:0000256" key="2">
    <source>
        <dbReference type="SAM" id="Phobius"/>
    </source>
</evidence>
<dbReference type="InterPro" id="IPR013087">
    <property type="entry name" value="Znf_C2H2_type"/>
</dbReference>
<organism evidence="4 5">
    <name type="scientific">Cercospora kikuchii</name>
    <dbReference type="NCBI Taxonomy" id="84275"/>
    <lineage>
        <taxon>Eukaryota</taxon>
        <taxon>Fungi</taxon>
        <taxon>Dikarya</taxon>
        <taxon>Ascomycota</taxon>
        <taxon>Pezizomycotina</taxon>
        <taxon>Dothideomycetes</taxon>
        <taxon>Dothideomycetidae</taxon>
        <taxon>Mycosphaerellales</taxon>
        <taxon>Mycosphaerellaceae</taxon>
        <taxon>Cercospora</taxon>
    </lineage>
</organism>
<feature type="transmembrane region" description="Helical" evidence="2">
    <location>
        <begin position="791"/>
        <end position="811"/>
    </location>
</feature>
<dbReference type="SMART" id="SM00355">
    <property type="entry name" value="ZnF_C2H2"/>
    <property type="match status" value="2"/>
</dbReference>
<feature type="domain" description="C2H2-type" evidence="3">
    <location>
        <begin position="149"/>
        <end position="175"/>
    </location>
</feature>